<feature type="transmembrane region" description="Helical" evidence="2">
    <location>
        <begin position="39"/>
        <end position="65"/>
    </location>
</feature>
<gene>
    <name evidence="3" type="ORF">H0H81_004560</name>
</gene>
<reference evidence="3" key="2">
    <citation type="submission" date="2021-10" db="EMBL/GenBank/DDBJ databases">
        <title>Phylogenomics reveals ancestral predisposition of the termite-cultivated fungus Termitomyces towards a domesticated lifestyle.</title>
        <authorList>
            <person name="Auxier B."/>
            <person name="Grum-Grzhimaylo A."/>
            <person name="Cardenas M.E."/>
            <person name="Lodge J.D."/>
            <person name="Laessoe T."/>
            <person name="Pedersen O."/>
            <person name="Smith M.E."/>
            <person name="Kuyper T.W."/>
            <person name="Franco-Molano E.A."/>
            <person name="Baroni T.J."/>
            <person name="Aanen D.K."/>
        </authorList>
    </citation>
    <scope>NUCLEOTIDE SEQUENCE</scope>
    <source>
        <strain evidence="3">D49</strain>
    </source>
</reference>
<evidence type="ECO:0008006" key="5">
    <source>
        <dbReference type="Google" id="ProtNLM"/>
    </source>
</evidence>
<keyword evidence="2" id="KW-0472">Membrane</keyword>
<evidence type="ECO:0000256" key="1">
    <source>
        <dbReference type="SAM" id="MobiDB-lite"/>
    </source>
</evidence>
<accession>A0A9P7KH57</accession>
<feature type="transmembrane region" description="Helical" evidence="2">
    <location>
        <begin position="72"/>
        <end position="93"/>
    </location>
</feature>
<feature type="region of interest" description="Disordered" evidence="1">
    <location>
        <begin position="169"/>
        <end position="232"/>
    </location>
</feature>
<dbReference type="OrthoDB" id="3364107at2759"/>
<protein>
    <recommendedName>
        <fullName evidence="5">MARVEL domain-containing protein</fullName>
    </recommendedName>
</protein>
<keyword evidence="2" id="KW-0812">Transmembrane</keyword>
<dbReference type="EMBL" id="JABCKI010001155">
    <property type="protein sequence ID" value="KAG5649334.1"/>
    <property type="molecule type" value="Genomic_DNA"/>
</dbReference>
<reference evidence="3" key="1">
    <citation type="submission" date="2021-02" db="EMBL/GenBank/DDBJ databases">
        <authorList>
            <person name="Nieuwenhuis M."/>
            <person name="Van De Peppel L.J.J."/>
        </authorList>
    </citation>
    <scope>NUCLEOTIDE SEQUENCE</scope>
    <source>
        <strain evidence="3">D49</strain>
    </source>
</reference>
<keyword evidence="2" id="KW-1133">Transmembrane helix</keyword>
<sequence>MSAASLPTLRLVVLGTVLVFSLVVLGLCAYITSGSTEDGFYFTFAALGIATSVLSLVSLPVMIVVDNMRKGAFTSLIAVELGWLGFLWIMWLATAGSTSDLANAVRCSASIRRNLTGCQIISAIQAFSHLSWLILIAYFIALLSFSIMAANRGNPVWLQSVKDANFDAPAAPAAAPAPEQTQQQYAAAPVSHTPAPAGAYPPQGSPAPVQQQAPGWAGQPQQVPVSSPYPQV</sequence>
<evidence type="ECO:0000313" key="4">
    <source>
        <dbReference type="Proteomes" id="UP000717328"/>
    </source>
</evidence>
<proteinExistence type="predicted"/>
<keyword evidence="4" id="KW-1185">Reference proteome</keyword>
<evidence type="ECO:0000256" key="2">
    <source>
        <dbReference type="SAM" id="Phobius"/>
    </source>
</evidence>
<dbReference type="AlphaFoldDB" id="A0A9P7KH57"/>
<dbReference type="Proteomes" id="UP000717328">
    <property type="component" value="Unassembled WGS sequence"/>
</dbReference>
<feature type="compositionally biased region" description="Low complexity" evidence="1">
    <location>
        <begin position="206"/>
        <end position="232"/>
    </location>
</feature>
<organism evidence="3 4">
    <name type="scientific">Sphagnurus paluster</name>
    <dbReference type="NCBI Taxonomy" id="117069"/>
    <lineage>
        <taxon>Eukaryota</taxon>
        <taxon>Fungi</taxon>
        <taxon>Dikarya</taxon>
        <taxon>Basidiomycota</taxon>
        <taxon>Agaricomycotina</taxon>
        <taxon>Agaricomycetes</taxon>
        <taxon>Agaricomycetidae</taxon>
        <taxon>Agaricales</taxon>
        <taxon>Tricholomatineae</taxon>
        <taxon>Lyophyllaceae</taxon>
        <taxon>Sphagnurus</taxon>
    </lineage>
</organism>
<feature type="transmembrane region" description="Helical" evidence="2">
    <location>
        <begin position="130"/>
        <end position="150"/>
    </location>
</feature>
<evidence type="ECO:0000313" key="3">
    <source>
        <dbReference type="EMBL" id="KAG5649334.1"/>
    </source>
</evidence>
<comment type="caution">
    <text evidence="3">The sequence shown here is derived from an EMBL/GenBank/DDBJ whole genome shotgun (WGS) entry which is preliminary data.</text>
</comment>
<feature type="compositionally biased region" description="Low complexity" evidence="1">
    <location>
        <begin position="169"/>
        <end position="189"/>
    </location>
</feature>
<feature type="transmembrane region" description="Helical" evidence="2">
    <location>
        <begin position="12"/>
        <end position="33"/>
    </location>
</feature>
<name>A0A9P7KH57_9AGAR</name>